<dbReference type="AlphaFoldDB" id="A0A1D7UCB2"/>
<evidence type="ECO:0000313" key="2">
    <source>
        <dbReference type="Proteomes" id="UP000094969"/>
    </source>
</evidence>
<dbReference type="Proteomes" id="UP000094969">
    <property type="component" value="Plasmid unnamed1"/>
</dbReference>
<proteinExistence type="predicted"/>
<name>A0A1D7UCB2_9HYPH</name>
<geneLocation type="plasmid" evidence="1 2">
    <name>unnamed1</name>
</geneLocation>
<dbReference type="EMBL" id="CP017148">
    <property type="protein sequence ID" value="AOO85013.1"/>
    <property type="molecule type" value="Genomic_DNA"/>
</dbReference>
<dbReference type="RefSeq" id="WP_069694196.1">
    <property type="nucleotide sequence ID" value="NZ_CP017148.1"/>
</dbReference>
<protein>
    <submittedName>
        <fullName evidence="1">Uncharacterized protein</fullName>
    </submittedName>
</protein>
<reference evidence="1 2" key="1">
    <citation type="journal article" date="2015" name="Antonie Van Leeuwenhoek">
        <title>Bosea vaviloviae sp. nov., a new species of slow-growing rhizobia isolated from nodules of the relict species Vavilovia formosa (Stev.) Fed.</title>
        <authorList>
            <person name="Safronova V.I."/>
            <person name="Kuznetsova I.G."/>
            <person name="Sazanova A.L."/>
            <person name="Kimeklis A.K."/>
            <person name="Belimov A.A."/>
            <person name="Andronov E.E."/>
            <person name="Pinaev A.G."/>
            <person name="Chizhevskaya E.P."/>
            <person name="Pukhaev A.R."/>
            <person name="Popov K.P."/>
            <person name="Willems A."/>
            <person name="Tikhonovich I.A."/>
        </authorList>
    </citation>
    <scope>NUCLEOTIDE SEQUENCE [LARGE SCALE GENOMIC DNA]</scope>
    <source>
        <strain evidence="1 2">Vaf18</strain>
        <plasmid evidence="1">unnamed1</plasmid>
    </source>
</reference>
<sequence>MLDQPATDLRRRLMARIDATPAEVWTPSDFADLASRAAIDKTLQRLVAAGELRRIDRGLYDKPRKSNLTGKTVVPDYRAVIRAVTRRDQARVVVDGMTAANDLGLTTAVPARIEVLIDARLKPITLGKQVIHFKSAAPSRLYWAGRPGMRVVQALYWMQDMMSTEDDLRSVENQLRRLLTAPKHGKEIRDDLRAGLSAMPIWMQDFLRPLLEPMNGELENHS</sequence>
<gene>
    <name evidence="1" type="ORF">BHK69_30325</name>
</gene>
<keyword evidence="2" id="KW-1185">Reference proteome</keyword>
<dbReference type="InterPro" id="IPR045738">
    <property type="entry name" value="DUF6088"/>
</dbReference>
<evidence type="ECO:0000313" key="1">
    <source>
        <dbReference type="EMBL" id="AOO85013.1"/>
    </source>
</evidence>
<organism evidence="1 2">
    <name type="scientific">Bosea vaviloviae</name>
    <dbReference type="NCBI Taxonomy" id="1526658"/>
    <lineage>
        <taxon>Bacteria</taxon>
        <taxon>Pseudomonadati</taxon>
        <taxon>Pseudomonadota</taxon>
        <taxon>Alphaproteobacteria</taxon>
        <taxon>Hyphomicrobiales</taxon>
        <taxon>Boseaceae</taxon>
        <taxon>Bosea</taxon>
    </lineage>
</organism>
<dbReference type="OrthoDB" id="583588at2"/>
<dbReference type="Pfam" id="PF19570">
    <property type="entry name" value="DUF6088"/>
    <property type="match status" value="1"/>
</dbReference>
<dbReference type="KEGG" id="bvv:BHK69_30325"/>
<accession>A0A1D7UCB2</accession>
<keyword evidence="1" id="KW-0614">Plasmid</keyword>